<dbReference type="Proteomes" id="UP000297739">
    <property type="component" value="Unassembled WGS sequence"/>
</dbReference>
<dbReference type="RefSeq" id="WP_135496455.1">
    <property type="nucleotide sequence ID" value="NZ_SRLD01000005.1"/>
</dbReference>
<dbReference type="InterPro" id="IPR011042">
    <property type="entry name" value="6-blade_b-propeller_TolB-like"/>
</dbReference>
<dbReference type="CDD" id="cd14953">
    <property type="entry name" value="NHL_like_1"/>
    <property type="match status" value="1"/>
</dbReference>
<gene>
    <name evidence="4" type="ORF">E5J99_04155</name>
</gene>
<proteinExistence type="predicted"/>
<feature type="repeat" description="NHL" evidence="2">
    <location>
        <begin position="271"/>
        <end position="302"/>
    </location>
</feature>
<evidence type="ECO:0000256" key="2">
    <source>
        <dbReference type="PROSITE-ProRule" id="PRU00504"/>
    </source>
</evidence>
<feature type="repeat" description="NHL" evidence="2">
    <location>
        <begin position="121"/>
        <end position="151"/>
    </location>
</feature>
<keyword evidence="5" id="KW-1185">Reference proteome</keyword>
<comment type="caution">
    <text evidence="4">The sequence shown here is derived from an EMBL/GenBank/DDBJ whole genome shotgun (WGS) entry which is preliminary data.</text>
</comment>
<evidence type="ECO:0000256" key="1">
    <source>
        <dbReference type="ARBA" id="ARBA00022737"/>
    </source>
</evidence>
<feature type="repeat" description="NHL" evidence="2">
    <location>
        <begin position="162"/>
        <end position="193"/>
    </location>
</feature>
<dbReference type="SUPFAM" id="SSF101898">
    <property type="entry name" value="NHL repeat"/>
    <property type="match status" value="1"/>
</dbReference>
<keyword evidence="1" id="KW-0677">Repeat</keyword>
<protein>
    <recommendedName>
        <fullName evidence="6">SMP-30/Gluconolactonase/LRE-like region domain-containing protein</fullName>
    </recommendedName>
</protein>
<dbReference type="PANTHER" id="PTHR13833">
    <property type="match status" value="1"/>
</dbReference>
<feature type="repeat" description="NHL" evidence="2">
    <location>
        <begin position="62"/>
        <end position="92"/>
    </location>
</feature>
<dbReference type="Pfam" id="PF01436">
    <property type="entry name" value="NHL"/>
    <property type="match status" value="3"/>
</dbReference>
<feature type="signal peptide" evidence="3">
    <location>
        <begin position="1"/>
        <end position="19"/>
    </location>
</feature>
<dbReference type="InterPro" id="IPR001258">
    <property type="entry name" value="NHL_repeat"/>
</dbReference>
<dbReference type="PROSITE" id="PS51125">
    <property type="entry name" value="NHL"/>
    <property type="match status" value="4"/>
</dbReference>
<organism evidence="4 5">
    <name type="scientific">Hymenobacter elongatus</name>
    <dbReference type="NCBI Taxonomy" id="877208"/>
    <lineage>
        <taxon>Bacteria</taxon>
        <taxon>Pseudomonadati</taxon>
        <taxon>Bacteroidota</taxon>
        <taxon>Cytophagia</taxon>
        <taxon>Cytophagales</taxon>
        <taxon>Hymenobacteraceae</taxon>
        <taxon>Hymenobacter</taxon>
    </lineage>
</organism>
<evidence type="ECO:0000256" key="3">
    <source>
        <dbReference type="SAM" id="SignalP"/>
    </source>
</evidence>
<reference evidence="4 5" key="1">
    <citation type="submission" date="2019-04" db="EMBL/GenBank/DDBJ databases">
        <authorList>
            <person name="Feng G."/>
            <person name="Zhang J."/>
            <person name="Zhu H."/>
        </authorList>
    </citation>
    <scope>NUCLEOTIDE SEQUENCE [LARGE SCALE GENOMIC DNA]</scope>
    <source>
        <strain evidence="4 5">JCM 17223</strain>
    </source>
</reference>
<sequence>MLSVPAPRLLIALSLLVVAGCKDNTPLPVPAPMPLAATHNVTILAGTTGFGYADGTGAAAAFDVPAGLAVDAQGNVYVADTNNQRIRKISPAGVVTTLAGSGPVGRDQGGYVDGPVAQAMFRQPSGVAVDAQGAVYVADFGNYRVRKISPAGIVTTVAPNTQFELPTSLVVDAQGTLYVGDAGNYCVYKISPTGAVSILAGSADHPGFADGPGTSARFLFISGLCLDAQNNVFVADPQNHRIRKISPAGVVTTVAGSGQPGSALGPAATAQFDQPTGVAVDAQGTLYVADEANNHIRQISPTGVVSRFAGTGQYGFADGPANTAHFIRPRGIISTAEGTLYVTQRVGSHIRVIRKN</sequence>
<keyword evidence="3" id="KW-0732">Signal</keyword>
<accession>A0A4Z0PQS7</accession>
<dbReference type="Gene3D" id="2.120.10.30">
    <property type="entry name" value="TolB, C-terminal domain"/>
    <property type="match status" value="4"/>
</dbReference>
<evidence type="ECO:0000313" key="4">
    <source>
        <dbReference type="EMBL" id="TGE18942.1"/>
    </source>
</evidence>
<name>A0A4Z0PQS7_9BACT</name>
<feature type="chain" id="PRO_5021205765" description="SMP-30/Gluconolactonase/LRE-like region domain-containing protein" evidence="3">
    <location>
        <begin position="20"/>
        <end position="356"/>
    </location>
</feature>
<dbReference type="EMBL" id="SRLD01000005">
    <property type="protein sequence ID" value="TGE18942.1"/>
    <property type="molecule type" value="Genomic_DNA"/>
</dbReference>
<dbReference type="AlphaFoldDB" id="A0A4Z0PQS7"/>
<evidence type="ECO:0008006" key="6">
    <source>
        <dbReference type="Google" id="ProtNLM"/>
    </source>
</evidence>
<dbReference type="OrthoDB" id="791543at2"/>
<evidence type="ECO:0000313" key="5">
    <source>
        <dbReference type="Proteomes" id="UP000297739"/>
    </source>
</evidence>
<dbReference type="PANTHER" id="PTHR13833:SF71">
    <property type="entry name" value="NHL DOMAIN-CONTAINING PROTEIN"/>
    <property type="match status" value="1"/>
</dbReference>